<name>A0A1I2F7C0_9BACI</name>
<proteinExistence type="predicted"/>
<evidence type="ECO:0000259" key="1">
    <source>
        <dbReference type="Pfam" id="PF01248"/>
    </source>
</evidence>
<evidence type="ECO:0000313" key="2">
    <source>
        <dbReference type="EMBL" id="SFF00869.1"/>
    </source>
</evidence>
<protein>
    <submittedName>
        <fullName evidence="2">LSU ribosomal protein L7AE</fullName>
    </submittedName>
</protein>
<dbReference type="AlphaFoldDB" id="A0A1I2F7C0"/>
<sequence length="83" mass="8580">MSYEKVSQASKVLIGTKQTLKALESNSADAVIVADDAESKVIGKVLLAAEAKGVSIYKVDSMKKLGKVCGIDVGAAAVALKKQ</sequence>
<feature type="domain" description="Ribosomal protein eL8/eL30/eS12/Gadd45" evidence="1">
    <location>
        <begin position="4"/>
        <end position="82"/>
    </location>
</feature>
<dbReference type="OrthoDB" id="2353623at2"/>
<keyword evidence="2" id="KW-0687">Ribonucleoprotein</keyword>
<dbReference type="STRING" id="930128.SAMN05192532_10951"/>
<dbReference type="NCBIfam" id="NF010125">
    <property type="entry name" value="PRK13602.1"/>
    <property type="match status" value="1"/>
</dbReference>
<dbReference type="GO" id="GO:0005840">
    <property type="term" value="C:ribosome"/>
    <property type="evidence" value="ECO:0007669"/>
    <property type="project" value="UniProtKB-KW"/>
</dbReference>
<dbReference type="RefSeq" id="WP_091663708.1">
    <property type="nucleotide sequence ID" value="NZ_FONT01000009.1"/>
</dbReference>
<organism evidence="2 3">
    <name type="scientific">Alteribacillus iranensis</name>
    <dbReference type="NCBI Taxonomy" id="930128"/>
    <lineage>
        <taxon>Bacteria</taxon>
        <taxon>Bacillati</taxon>
        <taxon>Bacillota</taxon>
        <taxon>Bacilli</taxon>
        <taxon>Bacillales</taxon>
        <taxon>Bacillaceae</taxon>
        <taxon>Alteribacillus</taxon>
    </lineage>
</organism>
<reference evidence="2 3" key="1">
    <citation type="submission" date="2016-10" db="EMBL/GenBank/DDBJ databases">
        <authorList>
            <person name="de Groot N.N."/>
        </authorList>
    </citation>
    <scope>NUCLEOTIDE SEQUENCE [LARGE SCALE GENOMIC DNA]</scope>
    <source>
        <strain evidence="2 3">DSM 23995</strain>
    </source>
</reference>
<dbReference type="EMBL" id="FONT01000009">
    <property type="protein sequence ID" value="SFF00869.1"/>
    <property type="molecule type" value="Genomic_DNA"/>
</dbReference>
<dbReference type="InterPro" id="IPR004038">
    <property type="entry name" value="Ribosomal_eL8/eL30/eS12/Gad45"/>
</dbReference>
<dbReference type="InterPro" id="IPR029064">
    <property type="entry name" value="Ribosomal_eL30-like_sf"/>
</dbReference>
<gene>
    <name evidence="2" type="ORF">SAMN05192532_10951</name>
</gene>
<evidence type="ECO:0000313" key="3">
    <source>
        <dbReference type="Proteomes" id="UP000199516"/>
    </source>
</evidence>
<dbReference type="SUPFAM" id="SSF55315">
    <property type="entry name" value="L30e-like"/>
    <property type="match status" value="1"/>
</dbReference>
<accession>A0A1I2F7C0</accession>
<keyword evidence="2" id="KW-0689">Ribosomal protein</keyword>
<keyword evidence="3" id="KW-1185">Reference proteome</keyword>
<dbReference type="Proteomes" id="UP000199516">
    <property type="component" value="Unassembled WGS sequence"/>
</dbReference>
<dbReference type="Pfam" id="PF01248">
    <property type="entry name" value="Ribosomal_L7Ae"/>
    <property type="match status" value="1"/>
</dbReference>
<dbReference type="Gene3D" id="3.30.1330.30">
    <property type="match status" value="1"/>
</dbReference>